<sequence>MGLGWAFDICESPIVRREGFPSWSWAGWCGWETLIFPYLSFAGKYPTFGSEPLEEESANAGVEISTGNHFLGKAFDTLESSSSPLDLSAKTTTLQITAPAIEMTIGKDHIRLKGSLGLSSNIIDICRTPLDIGLTKDTGQRPLNVDAIVLSYRQDYPADTSDLFGATVIVLVLLIDRSHGTRIGMASIPLTGAVIVNDSSHLWIMEKVPTELTFTDVRFCRRQYQLE</sequence>
<gene>
    <name evidence="1" type="ORF">BT63DRAFT_441039</name>
</gene>
<name>A0A6A6U609_9PEZI</name>
<accession>A0A6A6U609</accession>
<dbReference type="EMBL" id="MU004237">
    <property type="protein sequence ID" value="KAF2667360.1"/>
    <property type="molecule type" value="Genomic_DNA"/>
</dbReference>
<reference evidence="1" key="1">
    <citation type="journal article" date="2020" name="Stud. Mycol.">
        <title>101 Dothideomycetes genomes: a test case for predicting lifestyles and emergence of pathogens.</title>
        <authorList>
            <person name="Haridas S."/>
            <person name="Albert R."/>
            <person name="Binder M."/>
            <person name="Bloem J."/>
            <person name="Labutti K."/>
            <person name="Salamov A."/>
            <person name="Andreopoulos B."/>
            <person name="Baker S."/>
            <person name="Barry K."/>
            <person name="Bills G."/>
            <person name="Bluhm B."/>
            <person name="Cannon C."/>
            <person name="Castanera R."/>
            <person name="Culley D."/>
            <person name="Daum C."/>
            <person name="Ezra D."/>
            <person name="Gonzalez J."/>
            <person name="Henrissat B."/>
            <person name="Kuo A."/>
            <person name="Liang C."/>
            <person name="Lipzen A."/>
            <person name="Lutzoni F."/>
            <person name="Magnuson J."/>
            <person name="Mondo S."/>
            <person name="Nolan M."/>
            <person name="Ohm R."/>
            <person name="Pangilinan J."/>
            <person name="Park H.-J."/>
            <person name="Ramirez L."/>
            <person name="Alfaro M."/>
            <person name="Sun H."/>
            <person name="Tritt A."/>
            <person name="Yoshinaga Y."/>
            <person name="Zwiers L.-H."/>
            <person name="Turgeon B."/>
            <person name="Goodwin S."/>
            <person name="Spatafora J."/>
            <person name="Crous P."/>
            <person name="Grigoriev I."/>
        </authorList>
    </citation>
    <scope>NUCLEOTIDE SEQUENCE</scope>
    <source>
        <strain evidence="1">CBS 115976</strain>
    </source>
</reference>
<proteinExistence type="predicted"/>
<protein>
    <submittedName>
        <fullName evidence="1">Uncharacterized protein</fullName>
    </submittedName>
</protein>
<organism evidence="1 2">
    <name type="scientific">Microthyrium microscopicum</name>
    <dbReference type="NCBI Taxonomy" id="703497"/>
    <lineage>
        <taxon>Eukaryota</taxon>
        <taxon>Fungi</taxon>
        <taxon>Dikarya</taxon>
        <taxon>Ascomycota</taxon>
        <taxon>Pezizomycotina</taxon>
        <taxon>Dothideomycetes</taxon>
        <taxon>Dothideomycetes incertae sedis</taxon>
        <taxon>Microthyriales</taxon>
        <taxon>Microthyriaceae</taxon>
        <taxon>Microthyrium</taxon>
    </lineage>
</organism>
<evidence type="ECO:0000313" key="1">
    <source>
        <dbReference type="EMBL" id="KAF2667360.1"/>
    </source>
</evidence>
<keyword evidence="2" id="KW-1185">Reference proteome</keyword>
<evidence type="ECO:0000313" key="2">
    <source>
        <dbReference type="Proteomes" id="UP000799302"/>
    </source>
</evidence>
<dbReference type="AlphaFoldDB" id="A0A6A6U609"/>
<dbReference type="Proteomes" id="UP000799302">
    <property type="component" value="Unassembled WGS sequence"/>
</dbReference>